<evidence type="ECO:0000259" key="1">
    <source>
        <dbReference type="Pfam" id="PF00668"/>
    </source>
</evidence>
<dbReference type="InterPro" id="IPR001242">
    <property type="entry name" value="Condensation_dom"/>
</dbReference>
<name>A0ABD5DZQ5_9ACTN</name>
<dbReference type="PANTHER" id="PTHR45527">
    <property type="entry name" value="NONRIBOSOMAL PEPTIDE SYNTHETASE"/>
    <property type="match status" value="1"/>
</dbReference>
<comment type="caution">
    <text evidence="2">The sequence shown here is derived from an EMBL/GenBank/DDBJ whole genome shotgun (WGS) entry which is preliminary data.</text>
</comment>
<accession>A0ABD5DZQ5</accession>
<dbReference type="GO" id="GO:0008610">
    <property type="term" value="P:lipid biosynthetic process"/>
    <property type="evidence" value="ECO:0007669"/>
    <property type="project" value="UniProtKB-ARBA"/>
</dbReference>
<dbReference type="RefSeq" id="WP_311676462.1">
    <property type="nucleotide sequence ID" value="NZ_JAVRER010000001.1"/>
</dbReference>
<reference evidence="3" key="1">
    <citation type="submission" date="2023-07" db="EMBL/GenBank/DDBJ databases">
        <title>30 novel species of actinomycetes from the DSMZ collection.</title>
        <authorList>
            <person name="Nouioui I."/>
        </authorList>
    </citation>
    <scope>NUCLEOTIDE SEQUENCE [LARGE SCALE GENOMIC DNA]</scope>
    <source>
        <strain evidence="3">DSM 41982</strain>
    </source>
</reference>
<dbReference type="EMBL" id="JAVRER010000001">
    <property type="protein sequence ID" value="MDT0413882.1"/>
    <property type="molecule type" value="Genomic_DNA"/>
</dbReference>
<evidence type="ECO:0000313" key="3">
    <source>
        <dbReference type="Proteomes" id="UP001183607"/>
    </source>
</evidence>
<sequence>MSTATGPRALPLTTIQEEMWTAYRIAPGSSAYNVVMPLRVRGPLDPAAMAAAVTAVGLRQELLRSVFTERDGHPVRYASASPFVRLEFTDLSGTDEAAFLEAAREAGARPFRLEDGPFRVVLLRRAEDDWALVTSAHHIVSDFTSRWLLVRDLLDAYTARLAGTAPAWRPLRGSYGEHAEAEGEFVASERGRLAAEEWRAAVAGSAPAELPLDRPRPAVRSLRGDTVVRELPGRTAEGLAGAAHAVGVTPFAYLLATFQALTHRWTGQDDFLLGVPASSRSGRGTRDLIGCFLNTIPVRAEFTPATTFRAAAERAGERVMRGMLGVRCPAGVAFPGATLFRAALFLVQMDRMEPPVPNVPPGSAVGPFVAYGGVEIALVDVPQQEGQLDVLLRIEQTPGGVTAVFSYDTDVLDRASVERLADGYAVLLAAAVDDPDTRIADVSLSDAAELEALLALGAGGADGQDGFGGHDDFDSFETAWSHG</sequence>
<dbReference type="Gene3D" id="3.30.559.30">
    <property type="entry name" value="Nonribosomal peptide synthetase, condensation domain"/>
    <property type="match status" value="1"/>
</dbReference>
<dbReference type="Proteomes" id="UP001183607">
    <property type="component" value="Unassembled WGS sequence"/>
</dbReference>
<protein>
    <submittedName>
        <fullName evidence="2">Condensation domain-containing protein</fullName>
    </submittedName>
</protein>
<dbReference type="SUPFAM" id="SSF52777">
    <property type="entry name" value="CoA-dependent acyltransferases"/>
    <property type="match status" value="2"/>
</dbReference>
<dbReference type="Gene3D" id="3.30.559.10">
    <property type="entry name" value="Chloramphenicol acetyltransferase-like domain"/>
    <property type="match status" value="1"/>
</dbReference>
<dbReference type="AlphaFoldDB" id="A0ABD5DZQ5"/>
<gene>
    <name evidence="2" type="ORF">RM574_00100</name>
</gene>
<dbReference type="InterPro" id="IPR023213">
    <property type="entry name" value="CAT-like_dom_sf"/>
</dbReference>
<evidence type="ECO:0000313" key="2">
    <source>
        <dbReference type="EMBL" id="MDT0413882.1"/>
    </source>
</evidence>
<organism evidence="2 3">
    <name type="scientific">Streptomyces evansiae</name>
    <dbReference type="NCBI Taxonomy" id="3075535"/>
    <lineage>
        <taxon>Bacteria</taxon>
        <taxon>Bacillati</taxon>
        <taxon>Actinomycetota</taxon>
        <taxon>Actinomycetes</taxon>
        <taxon>Kitasatosporales</taxon>
        <taxon>Streptomycetaceae</taxon>
        <taxon>Streptomyces</taxon>
    </lineage>
</organism>
<proteinExistence type="predicted"/>
<feature type="domain" description="Condensation" evidence="1">
    <location>
        <begin position="10"/>
        <end position="454"/>
    </location>
</feature>
<dbReference type="PANTHER" id="PTHR45527:SF1">
    <property type="entry name" value="FATTY ACID SYNTHASE"/>
    <property type="match status" value="1"/>
</dbReference>
<dbReference type="Pfam" id="PF00668">
    <property type="entry name" value="Condensation"/>
    <property type="match status" value="1"/>
</dbReference>